<gene>
    <name evidence="2" type="ORF">GS398_06675</name>
</gene>
<protein>
    <submittedName>
        <fullName evidence="2">Uncharacterized protein</fullName>
    </submittedName>
</protein>
<dbReference type="AlphaFoldDB" id="A0A7K1XVX3"/>
<keyword evidence="3" id="KW-1185">Reference proteome</keyword>
<evidence type="ECO:0000313" key="2">
    <source>
        <dbReference type="EMBL" id="MXV14977.1"/>
    </source>
</evidence>
<evidence type="ECO:0000313" key="3">
    <source>
        <dbReference type="Proteomes" id="UP000451233"/>
    </source>
</evidence>
<dbReference type="EMBL" id="WVHS01000001">
    <property type="protein sequence ID" value="MXV14977.1"/>
    <property type="molecule type" value="Genomic_DNA"/>
</dbReference>
<evidence type="ECO:0000256" key="1">
    <source>
        <dbReference type="SAM" id="Coils"/>
    </source>
</evidence>
<sequence length="320" mass="37627">MEENLAAILKESNRIMNKLQVLSAFFEDEVLYKIYLRSQVIHSLFAHNPELDANKLELFHVQFTETLIGLLKEIKKANEKKVTILFDEIQLNDDLIAQVKSSAFSEERFHSEKQRQALRINNSLRKLYQVLSEDSQENPFAKNMHTFSARFAEEFYDPIEPEMLDALTRYDQKEVYANAYAIIGRKLMGALCKYDFKTEFFNGLKAGDVLLELYKFVNNDRYFVYLPSRNLFLFCDVSQITHIDWTDNRSKKERIAQELQQKNEQIESRISAIKTYIPPQIRQLLAENYKKISDIDFLQNMSNFEIQANILKTMLNTLTL</sequence>
<accession>A0A7K1XVX3</accession>
<name>A0A7K1XVX3_9SPHI</name>
<proteinExistence type="predicted"/>
<keyword evidence="1" id="KW-0175">Coiled coil</keyword>
<reference evidence="2 3" key="1">
    <citation type="submission" date="2019-11" db="EMBL/GenBank/DDBJ databases">
        <title>Pedobacter sp. HMF7056 Genome sequencing and assembly.</title>
        <authorList>
            <person name="Kang H."/>
            <person name="Kim H."/>
            <person name="Joh K."/>
        </authorList>
    </citation>
    <scope>NUCLEOTIDE SEQUENCE [LARGE SCALE GENOMIC DNA]</scope>
    <source>
        <strain evidence="2 3">HMF7056</strain>
    </source>
</reference>
<dbReference type="RefSeq" id="WP_160905911.1">
    <property type="nucleotide sequence ID" value="NZ_WVHS01000001.1"/>
</dbReference>
<dbReference type="Proteomes" id="UP000451233">
    <property type="component" value="Unassembled WGS sequence"/>
</dbReference>
<feature type="coiled-coil region" evidence="1">
    <location>
        <begin position="249"/>
        <end position="276"/>
    </location>
</feature>
<organism evidence="2 3">
    <name type="scientific">Hufsiella ginkgonis</name>
    <dbReference type="NCBI Taxonomy" id="2695274"/>
    <lineage>
        <taxon>Bacteria</taxon>
        <taxon>Pseudomonadati</taxon>
        <taxon>Bacteroidota</taxon>
        <taxon>Sphingobacteriia</taxon>
        <taxon>Sphingobacteriales</taxon>
        <taxon>Sphingobacteriaceae</taxon>
        <taxon>Hufsiella</taxon>
    </lineage>
</organism>
<comment type="caution">
    <text evidence="2">The sequence shown here is derived from an EMBL/GenBank/DDBJ whole genome shotgun (WGS) entry which is preliminary data.</text>
</comment>